<name>A0A2S7KPX2_9FLAO</name>
<dbReference type="EMBL" id="MQUB01000001">
    <property type="protein sequence ID" value="PQB04628.1"/>
    <property type="molecule type" value="Genomic_DNA"/>
</dbReference>
<accession>A0A2S7KPX2</accession>
<evidence type="ECO:0000256" key="2">
    <source>
        <dbReference type="SAM" id="SignalP"/>
    </source>
</evidence>
<feature type="region of interest" description="Disordered" evidence="1">
    <location>
        <begin position="196"/>
        <end position="240"/>
    </location>
</feature>
<gene>
    <name evidence="3" type="ORF">BST85_06760</name>
</gene>
<protein>
    <recommendedName>
        <fullName evidence="5">DUF4331 domain-containing protein</fullName>
    </recommendedName>
</protein>
<comment type="caution">
    <text evidence="3">The sequence shown here is derived from an EMBL/GenBank/DDBJ whole genome shotgun (WGS) entry which is preliminary data.</text>
</comment>
<evidence type="ECO:0000256" key="1">
    <source>
        <dbReference type="SAM" id="MobiDB-lite"/>
    </source>
</evidence>
<reference evidence="3 4" key="1">
    <citation type="submission" date="2016-11" db="EMBL/GenBank/DDBJ databases">
        <title>Trade-off between light-utilization and light-protection in marine flavobacteria.</title>
        <authorList>
            <person name="Kumagai Y."/>
        </authorList>
    </citation>
    <scope>NUCLEOTIDE SEQUENCE [LARGE SCALE GENOMIC DNA]</scope>
    <source>
        <strain evidence="3 4">NBRC 107741</strain>
    </source>
</reference>
<keyword evidence="4" id="KW-1185">Reference proteome</keyword>
<dbReference type="RefSeq" id="WP_181039977.1">
    <property type="nucleotide sequence ID" value="NZ_MQUB01000001.1"/>
</dbReference>
<dbReference type="AlphaFoldDB" id="A0A2S7KPX2"/>
<feature type="chain" id="PRO_5015553429" description="DUF4331 domain-containing protein" evidence="2">
    <location>
        <begin position="24"/>
        <end position="240"/>
    </location>
</feature>
<feature type="signal peptide" evidence="2">
    <location>
        <begin position="1"/>
        <end position="23"/>
    </location>
</feature>
<organism evidence="3 4">
    <name type="scientific">Aureitalea marina</name>
    <dbReference type="NCBI Taxonomy" id="930804"/>
    <lineage>
        <taxon>Bacteria</taxon>
        <taxon>Pseudomonadati</taxon>
        <taxon>Bacteroidota</taxon>
        <taxon>Flavobacteriia</taxon>
        <taxon>Flavobacteriales</taxon>
        <taxon>Flavobacteriaceae</taxon>
        <taxon>Aureitalea</taxon>
    </lineage>
</organism>
<evidence type="ECO:0008006" key="5">
    <source>
        <dbReference type="Google" id="ProtNLM"/>
    </source>
</evidence>
<evidence type="ECO:0000313" key="3">
    <source>
        <dbReference type="EMBL" id="PQB04628.1"/>
    </source>
</evidence>
<evidence type="ECO:0000313" key="4">
    <source>
        <dbReference type="Proteomes" id="UP000239800"/>
    </source>
</evidence>
<proteinExistence type="predicted"/>
<sequence length="240" mass="26173">MKDFNRYILFFGLVLGSFLLVNCADDDDNNNIIEQPTCDDGIQNGDEEGIDCGGSCPPCDESTEPDFSGTFTQEDMVGRPGVNTVFSGENVTKSEFNITAITERTAFQPIFENTLEAYHDVYGDALEIEIDYETNILGWDAPTFTTVLAQFDALQVAPTGQTTYFDPGTGVLLTGRTLADDVIDISLTLMFGGKDGTRFDGSDQNGDGEPDTPQLTSDGVDSGDRDFSLPFPYLEDPKQE</sequence>
<keyword evidence="2" id="KW-0732">Signal</keyword>
<dbReference type="Proteomes" id="UP000239800">
    <property type="component" value="Unassembled WGS sequence"/>
</dbReference>